<keyword evidence="4" id="KW-0238">DNA-binding</keyword>
<dbReference type="InterPro" id="IPR005119">
    <property type="entry name" value="LysR_subst-bd"/>
</dbReference>
<accession>A0A073KBQ5</accession>
<proteinExistence type="inferred from homology"/>
<reference evidence="7 8" key="1">
    <citation type="submission" date="2014-06" db="EMBL/GenBank/DDBJ databases">
        <title>Draft genome sequence of Bacillus gaemokensis JCM 15801 (MCCC 1A00707).</title>
        <authorList>
            <person name="Lai Q."/>
            <person name="Liu Y."/>
            <person name="Shao Z."/>
        </authorList>
    </citation>
    <scope>NUCLEOTIDE SEQUENCE [LARGE SCALE GENOMIC DNA]</scope>
    <source>
        <strain evidence="7 8">JCM 15801</strain>
    </source>
</reference>
<dbReference type="EMBL" id="JOTM01000010">
    <property type="protein sequence ID" value="KEK23990.1"/>
    <property type="molecule type" value="Genomic_DNA"/>
</dbReference>
<dbReference type="Proteomes" id="UP000027778">
    <property type="component" value="Unassembled WGS sequence"/>
</dbReference>
<comment type="caution">
    <text evidence="7">The sequence shown here is derived from an EMBL/GenBank/DDBJ whole genome shotgun (WGS) entry which is preliminary data.</text>
</comment>
<evidence type="ECO:0000256" key="2">
    <source>
        <dbReference type="ARBA" id="ARBA00018718"/>
    </source>
</evidence>
<dbReference type="GO" id="GO:0000976">
    <property type="term" value="F:transcription cis-regulatory region binding"/>
    <property type="evidence" value="ECO:0007669"/>
    <property type="project" value="TreeGrafter"/>
</dbReference>
<evidence type="ECO:0000256" key="3">
    <source>
        <dbReference type="ARBA" id="ARBA00023015"/>
    </source>
</evidence>
<dbReference type="GO" id="GO:0003700">
    <property type="term" value="F:DNA-binding transcription factor activity"/>
    <property type="evidence" value="ECO:0007669"/>
    <property type="project" value="InterPro"/>
</dbReference>
<dbReference type="SUPFAM" id="SSF46785">
    <property type="entry name" value="Winged helix' DNA-binding domain"/>
    <property type="match status" value="1"/>
</dbReference>
<keyword evidence="8" id="KW-1185">Reference proteome</keyword>
<dbReference type="Pfam" id="PF03466">
    <property type="entry name" value="LysR_substrate"/>
    <property type="match status" value="1"/>
</dbReference>
<sequence length="297" mass="33635">MNFEQMAYIVEVAKTGSFTKAAQQSHVTLSAISQSISLLETELGVMLFTRSRGLGAIPTAEGKTIIRRANDILLQVKDLKEEAQIYNNTLSGELKIATIPGPMHVLIDIVAKFKKDHPHVNIKIYEKGHKEILDDLQQGKIDIGFIALSEKLREKHTRFIFERLLEVKIVVGVNKNSPLALERTVIPEQLVNQTLVLYDDEYIRDSINDLFSKYGKADILFISNNAQAIHNAVKQELAITIGVDYSFANNPLNDQKEIVSIDLVVPNLKPLSYGWVLRKEKQPSQILKRFIERLEFE</sequence>
<dbReference type="InterPro" id="IPR000847">
    <property type="entry name" value="LysR_HTH_N"/>
</dbReference>
<comment type="similarity">
    <text evidence="1">Belongs to the LysR transcriptional regulatory family.</text>
</comment>
<gene>
    <name evidence="7" type="ORF">BAGA_04550</name>
</gene>
<dbReference type="SUPFAM" id="SSF53850">
    <property type="entry name" value="Periplasmic binding protein-like II"/>
    <property type="match status" value="1"/>
</dbReference>
<organism evidence="7 8">
    <name type="scientific">Bacillus gaemokensis</name>
    <dbReference type="NCBI Taxonomy" id="574375"/>
    <lineage>
        <taxon>Bacteria</taxon>
        <taxon>Bacillati</taxon>
        <taxon>Bacillota</taxon>
        <taxon>Bacilli</taxon>
        <taxon>Bacillales</taxon>
        <taxon>Bacillaceae</taxon>
        <taxon>Bacillus</taxon>
        <taxon>Bacillus cereus group</taxon>
    </lineage>
</organism>
<dbReference type="Gene3D" id="1.10.10.10">
    <property type="entry name" value="Winged helix-like DNA-binding domain superfamily/Winged helix DNA-binding domain"/>
    <property type="match status" value="1"/>
</dbReference>
<evidence type="ECO:0000313" key="8">
    <source>
        <dbReference type="Proteomes" id="UP000027778"/>
    </source>
</evidence>
<protein>
    <recommendedName>
        <fullName evidence="2">HTH-type transcriptional regulator CzcR</fullName>
    </recommendedName>
</protein>
<dbReference type="FunFam" id="1.10.10.10:FF:000001">
    <property type="entry name" value="LysR family transcriptional regulator"/>
    <property type="match status" value="1"/>
</dbReference>
<dbReference type="CDD" id="cd05466">
    <property type="entry name" value="PBP2_LTTR_substrate"/>
    <property type="match status" value="1"/>
</dbReference>
<dbReference type="PANTHER" id="PTHR30126">
    <property type="entry name" value="HTH-TYPE TRANSCRIPTIONAL REGULATOR"/>
    <property type="match status" value="1"/>
</dbReference>
<name>A0A073KBQ5_9BACI</name>
<dbReference type="RefSeq" id="WP_033674850.1">
    <property type="nucleotide sequence ID" value="NZ_JOTM01000010.1"/>
</dbReference>
<evidence type="ECO:0000256" key="1">
    <source>
        <dbReference type="ARBA" id="ARBA00009437"/>
    </source>
</evidence>
<dbReference type="PRINTS" id="PR00039">
    <property type="entry name" value="HTHLYSR"/>
</dbReference>
<evidence type="ECO:0000256" key="5">
    <source>
        <dbReference type="ARBA" id="ARBA00023163"/>
    </source>
</evidence>
<dbReference type="Pfam" id="PF00126">
    <property type="entry name" value="HTH_1"/>
    <property type="match status" value="1"/>
</dbReference>
<feature type="domain" description="HTH lysR-type" evidence="6">
    <location>
        <begin position="1"/>
        <end position="59"/>
    </location>
</feature>
<dbReference type="Gene3D" id="3.40.190.290">
    <property type="match status" value="1"/>
</dbReference>
<dbReference type="AlphaFoldDB" id="A0A073KBQ5"/>
<dbReference type="PROSITE" id="PS50931">
    <property type="entry name" value="HTH_LYSR"/>
    <property type="match status" value="1"/>
</dbReference>
<evidence type="ECO:0000256" key="4">
    <source>
        <dbReference type="ARBA" id="ARBA00023125"/>
    </source>
</evidence>
<keyword evidence="3" id="KW-0805">Transcription regulation</keyword>
<keyword evidence="5" id="KW-0804">Transcription</keyword>
<dbReference type="InterPro" id="IPR036390">
    <property type="entry name" value="WH_DNA-bd_sf"/>
</dbReference>
<dbReference type="eggNOG" id="COG0583">
    <property type="taxonomic scope" value="Bacteria"/>
</dbReference>
<evidence type="ECO:0000313" key="7">
    <source>
        <dbReference type="EMBL" id="KEK23990.1"/>
    </source>
</evidence>
<evidence type="ECO:0000259" key="6">
    <source>
        <dbReference type="PROSITE" id="PS50931"/>
    </source>
</evidence>
<dbReference type="InterPro" id="IPR036388">
    <property type="entry name" value="WH-like_DNA-bd_sf"/>
</dbReference>
<dbReference type="PANTHER" id="PTHR30126:SF40">
    <property type="entry name" value="HTH-TYPE TRANSCRIPTIONAL REGULATOR GLTR"/>
    <property type="match status" value="1"/>
</dbReference>
<dbReference type="STRING" id="574375.AZF08_15710"/>
<dbReference type="OrthoDB" id="9803735at2"/>